<sequence>MELCIGLAVALAVFVLVGLFVVKILQRKGRDDSLASDYQPEYFPERDKKNLFMSPSCHRHHPELAQSVSLPPCYEYPYSDPIHSKLELRRSCSEHHYDVPHFSNSHCHALTSPSVSSHSVDSSICPASATPPPNKNCTSCNTQLNTETGCLGCITEQPAQAPYNATLFLTPPCPPALSSQWPPRVHQTDSWTTRASSADSICDVTSGLTTSTDLMDSVSLTTAYVMTCGGRLSLPESSVSLTIPEGAVAKGTRHKVLIAKVVVLGEETINTPMFTQLDHNQVYLITDQLMRFVIVGESDKNLNKAVKILCLAVFAPAPEFHPQMLDYNVRVYTLEDTVAALEGVKVMESKLGGCLLDKPKTMLFQDGGANLCLSIEDICPGWRCKPQADYQVE</sequence>
<evidence type="ECO:0000256" key="1">
    <source>
        <dbReference type="SAM" id="Phobius"/>
    </source>
</evidence>
<evidence type="ECO:0000259" key="2">
    <source>
        <dbReference type="Pfam" id="PF00791"/>
    </source>
</evidence>
<reference evidence="4" key="1">
    <citation type="submission" date="2020-11" db="EMBL/GenBank/DDBJ databases">
        <authorList>
            <person name="Tran Van P."/>
        </authorList>
    </citation>
    <scope>NUCLEOTIDE SEQUENCE</scope>
</reference>
<keyword evidence="1" id="KW-0812">Transmembrane</keyword>
<evidence type="ECO:0000313" key="4">
    <source>
        <dbReference type="EMBL" id="CAD7432873.1"/>
    </source>
</evidence>
<keyword evidence="1" id="KW-0472">Membrane</keyword>
<feature type="domain" description="UPA" evidence="3">
    <location>
        <begin position="305"/>
        <end position="391"/>
    </location>
</feature>
<dbReference type="AlphaFoldDB" id="A0A7R9EF58"/>
<dbReference type="InterPro" id="IPR033772">
    <property type="entry name" value="UPA"/>
</dbReference>
<organism evidence="4">
    <name type="scientific">Timema monikensis</name>
    <dbReference type="NCBI Taxonomy" id="170555"/>
    <lineage>
        <taxon>Eukaryota</taxon>
        <taxon>Metazoa</taxon>
        <taxon>Ecdysozoa</taxon>
        <taxon>Arthropoda</taxon>
        <taxon>Hexapoda</taxon>
        <taxon>Insecta</taxon>
        <taxon>Pterygota</taxon>
        <taxon>Neoptera</taxon>
        <taxon>Polyneoptera</taxon>
        <taxon>Phasmatodea</taxon>
        <taxon>Timematodea</taxon>
        <taxon>Timematoidea</taxon>
        <taxon>Timematidae</taxon>
        <taxon>Timema</taxon>
    </lineage>
</organism>
<dbReference type="Pfam" id="PF17217">
    <property type="entry name" value="UPA"/>
    <property type="match status" value="1"/>
</dbReference>
<feature type="transmembrane region" description="Helical" evidence="1">
    <location>
        <begin position="6"/>
        <end position="25"/>
    </location>
</feature>
<dbReference type="GO" id="GO:0016020">
    <property type="term" value="C:membrane"/>
    <property type="evidence" value="ECO:0007669"/>
    <property type="project" value="InterPro"/>
</dbReference>
<dbReference type="PANTHER" id="PTHR12582:SF47">
    <property type="entry name" value="NETRIN RECEPTOR UNC-5"/>
    <property type="match status" value="1"/>
</dbReference>
<feature type="domain" description="ZU5" evidence="2">
    <location>
        <begin position="223"/>
        <end position="260"/>
    </location>
</feature>
<name>A0A7R9EF58_9NEOP</name>
<keyword evidence="1" id="KW-1133">Transmembrane helix</keyword>
<dbReference type="InterPro" id="IPR037936">
    <property type="entry name" value="UNC5A-D"/>
</dbReference>
<protein>
    <submittedName>
        <fullName evidence="4">Uncharacterized protein</fullName>
    </submittedName>
</protein>
<dbReference type="GO" id="GO:0005042">
    <property type="term" value="F:netrin receptor activity"/>
    <property type="evidence" value="ECO:0007669"/>
    <property type="project" value="InterPro"/>
</dbReference>
<dbReference type="Gene3D" id="2.60.220.30">
    <property type="match status" value="1"/>
</dbReference>
<dbReference type="PANTHER" id="PTHR12582">
    <property type="entry name" value="NETRIN RECEPTOR UNC5"/>
    <property type="match status" value="1"/>
</dbReference>
<gene>
    <name evidence="4" type="ORF">TMSB3V08_LOCUS9566</name>
</gene>
<accession>A0A7R9EF58</accession>
<dbReference type="EMBL" id="OB795937">
    <property type="protein sequence ID" value="CAD7432873.1"/>
    <property type="molecule type" value="Genomic_DNA"/>
</dbReference>
<dbReference type="Pfam" id="PF00791">
    <property type="entry name" value="ZU5"/>
    <property type="match status" value="1"/>
</dbReference>
<evidence type="ECO:0000259" key="3">
    <source>
        <dbReference type="Pfam" id="PF17217"/>
    </source>
</evidence>
<dbReference type="GO" id="GO:0008045">
    <property type="term" value="P:motor neuron axon guidance"/>
    <property type="evidence" value="ECO:0007669"/>
    <property type="project" value="TreeGrafter"/>
</dbReference>
<proteinExistence type="predicted"/>
<dbReference type="InterPro" id="IPR000906">
    <property type="entry name" value="ZU5_dom"/>
</dbReference>